<keyword evidence="7" id="KW-1185">Reference proteome</keyword>
<proteinExistence type="inferred from homology"/>
<dbReference type="Pfam" id="PF00005">
    <property type="entry name" value="ABC_tran"/>
    <property type="match status" value="1"/>
</dbReference>
<dbReference type="InterPro" id="IPR003593">
    <property type="entry name" value="AAA+_ATPase"/>
</dbReference>
<evidence type="ECO:0000259" key="5">
    <source>
        <dbReference type="PROSITE" id="PS50893"/>
    </source>
</evidence>
<name>A0ABT4TWZ8_9ACTN</name>
<dbReference type="PROSITE" id="PS50893">
    <property type="entry name" value="ABC_TRANSPORTER_2"/>
    <property type="match status" value="1"/>
</dbReference>
<dbReference type="Proteomes" id="UP001527866">
    <property type="component" value="Unassembled WGS sequence"/>
</dbReference>
<dbReference type="PANTHER" id="PTHR43335:SF2">
    <property type="entry name" value="ABC TRANSPORTER, ATP-BINDING PROTEIN"/>
    <property type="match status" value="1"/>
</dbReference>
<keyword evidence="4 6" id="KW-0067">ATP-binding</keyword>
<dbReference type="InterPro" id="IPR017871">
    <property type="entry name" value="ABC_transporter-like_CS"/>
</dbReference>
<dbReference type="Gene3D" id="3.40.50.300">
    <property type="entry name" value="P-loop containing nucleotide triphosphate hydrolases"/>
    <property type="match status" value="1"/>
</dbReference>
<comment type="caution">
    <text evidence="6">The sequence shown here is derived from an EMBL/GenBank/DDBJ whole genome shotgun (WGS) entry which is preliminary data.</text>
</comment>
<keyword evidence="3" id="KW-0547">Nucleotide-binding</keyword>
<dbReference type="RefSeq" id="WP_270683137.1">
    <property type="nucleotide sequence ID" value="NZ_JAQFWQ010000002.1"/>
</dbReference>
<keyword evidence="2" id="KW-0813">Transport</keyword>
<evidence type="ECO:0000256" key="4">
    <source>
        <dbReference type="ARBA" id="ARBA00022840"/>
    </source>
</evidence>
<feature type="domain" description="ABC transporter" evidence="5">
    <location>
        <begin position="2"/>
        <end position="231"/>
    </location>
</feature>
<evidence type="ECO:0000313" key="7">
    <source>
        <dbReference type="Proteomes" id="UP001527866"/>
    </source>
</evidence>
<organism evidence="6 7">
    <name type="scientific">Nocardiopsis endophytica</name>
    <dbReference type="NCBI Taxonomy" id="3018445"/>
    <lineage>
        <taxon>Bacteria</taxon>
        <taxon>Bacillati</taxon>
        <taxon>Actinomycetota</taxon>
        <taxon>Actinomycetes</taxon>
        <taxon>Streptosporangiales</taxon>
        <taxon>Nocardiopsidaceae</taxon>
        <taxon>Nocardiopsis</taxon>
    </lineage>
</organism>
<dbReference type="SMART" id="SM00382">
    <property type="entry name" value="AAA"/>
    <property type="match status" value="1"/>
</dbReference>
<reference evidence="6 7" key="1">
    <citation type="submission" date="2023-01" db="EMBL/GenBank/DDBJ databases">
        <title>Draft genome sequence of Nocardiopsis sp. RSe5-2 isolated from halophytes.</title>
        <authorList>
            <person name="Duangmal K."/>
            <person name="Chantavorakit T."/>
        </authorList>
    </citation>
    <scope>NUCLEOTIDE SEQUENCE [LARGE SCALE GENOMIC DNA]</scope>
    <source>
        <strain evidence="6 7">RSe5-2</strain>
    </source>
</reference>
<gene>
    <name evidence="6" type="ORF">O4J56_01115</name>
</gene>
<dbReference type="GO" id="GO:0005524">
    <property type="term" value="F:ATP binding"/>
    <property type="evidence" value="ECO:0007669"/>
    <property type="project" value="UniProtKB-KW"/>
</dbReference>
<evidence type="ECO:0000256" key="1">
    <source>
        <dbReference type="ARBA" id="ARBA00005417"/>
    </source>
</evidence>
<dbReference type="EMBL" id="JAQFWQ010000002">
    <property type="protein sequence ID" value="MDA2809223.1"/>
    <property type="molecule type" value="Genomic_DNA"/>
</dbReference>
<comment type="similarity">
    <text evidence="1">Belongs to the ABC transporter superfamily.</text>
</comment>
<evidence type="ECO:0000256" key="3">
    <source>
        <dbReference type="ARBA" id="ARBA00022741"/>
    </source>
</evidence>
<dbReference type="InterPro" id="IPR003439">
    <property type="entry name" value="ABC_transporter-like_ATP-bd"/>
</dbReference>
<accession>A0ABT4TWZ8</accession>
<dbReference type="SUPFAM" id="SSF52540">
    <property type="entry name" value="P-loop containing nucleoside triphosphate hydrolases"/>
    <property type="match status" value="1"/>
</dbReference>
<sequence length="301" mass="31468">MLDLVDITKVYRGGHRAVGGISLGLRPGVLGLLGPNGAGKSTLMRIAATAARPTTGRVLLDGADVTARPRPLRRTLGYLPQDFGFYPNLTAREFLSYLAAAKGVGARAARVRIGELLDLVGLGAAADRRLGGFSGGMLRRVGIAQALVNDPRVIILDEPTAGLDPEERARLHALLSDLAAERAVVLSTHIVPDVEDIAAEVAVVAAGRLVLRGRPADLVADMAGRVWEAVVDPVALPSIGGRFPVVRSVRDGELVRVRLVAPERPLSDAVPLQAGLEDVYRSAVAAPAPLPGPHPTPGAAR</sequence>
<evidence type="ECO:0000313" key="6">
    <source>
        <dbReference type="EMBL" id="MDA2809223.1"/>
    </source>
</evidence>
<protein>
    <submittedName>
        <fullName evidence="6">ATP-binding cassette domain-containing protein</fullName>
    </submittedName>
</protein>
<dbReference type="PANTHER" id="PTHR43335">
    <property type="entry name" value="ABC TRANSPORTER, ATP-BINDING PROTEIN"/>
    <property type="match status" value="1"/>
</dbReference>
<dbReference type="PROSITE" id="PS00211">
    <property type="entry name" value="ABC_TRANSPORTER_1"/>
    <property type="match status" value="1"/>
</dbReference>
<dbReference type="InterPro" id="IPR027417">
    <property type="entry name" value="P-loop_NTPase"/>
</dbReference>
<evidence type="ECO:0000256" key="2">
    <source>
        <dbReference type="ARBA" id="ARBA00022448"/>
    </source>
</evidence>